<name>A0A2K1ITE3_PHYPA</name>
<dbReference type="AlphaFoldDB" id="A0A2K1ITE3"/>
<gene>
    <name evidence="2" type="ORF">PHYPA_024489</name>
</gene>
<feature type="compositionally biased region" description="Polar residues" evidence="1">
    <location>
        <begin position="57"/>
        <end position="69"/>
    </location>
</feature>
<dbReference type="EnsemblPlants" id="Pp3c20_396V3.1">
    <property type="protein sequence ID" value="Pp3c20_396V3.1"/>
    <property type="gene ID" value="Pp3c20_396"/>
</dbReference>
<reference evidence="3" key="3">
    <citation type="submission" date="2020-12" db="UniProtKB">
        <authorList>
            <consortium name="EnsemblPlants"/>
        </authorList>
    </citation>
    <scope>IDENTIFICATION</scope>
</reference>
<organism evidence="2">
    <name type="scientific">Physcomitrium patens</name>
    <name type="common">Spreading-leaved earth moss</name>
    <name type="synonym">Physcomitrella patens</name>
    <dbReference type="NCBI Taxonomy" id="3218"/>
    <lineage>
        <taxon>Eukaryota</taxon>
        <taxon>Viridiplantae</taxon>
        <taxon>Streptophyta</taxon>
        <taxon>Embryophyta</taxon>
        <taxon>Bryophyta</taxon>
        <taxon>Bryophytina</taxon>
        <taxon>Bryopsida</taxon>
        <taxon>Funariidae</taxon>
        <taxon>Funariales</taxon>
        <taxon>Funariaceae</taxon>
        <taxon>Physcomitrium</taxon>
    </lineage>
</organism>
<evidence type="ECO:0000256" key="1">
    <source>
        <dbReference type="SAM" id="MobiDB-lite"/>
    </source>
</evidence>
<accession>A0A2K1ITE3</accession>
<keyword evidence="4" id="KW-1185">Reference proteome</keyword>
<dbReference type="InParanoid" id="A0A2K1ITE3"/>
<reference evidence="2 4" key="2">
    <citation type="journal article" date="2018" name="Plant J.">
        <title>The Physcomitrella patens chromosome-scale assembly reveals moss genome structure and evolution.</title>
        <authorList>
            <person name="Lang D."/>
            <person name="Ullrich K.K."/>
            <person name="Murat F."/>
            <person name="Fuchs J."/>
            <person name="Jenkins J."/>
            <person name="Haas F.B."/>
            <person name="Piednoel M."/>
            <person name="Gundlach H."/>
            <person name="Van Bel M."/>
            <person name="Meyberg R."/>
            <person name="Vives C."/>
            <person name="Morata J."/>
            <person name="Symeonidi A."/>
            <person name="Hiss M."/>
            <person name="Muchero W."/>
            <person name="Kamisugi Y."/>
            <person name="Saleh O."/>
            <person name="Blanc G."/>
            <person name="Decker E.L."/>
            <person name="van Gessel N."/>
            <person name="Grimwood J."/>
            <person name="Hayes R.D."/>
            <person name="Graham S.W."/>
            <person name="Gunter L.E."/>
            <person name="McDaniel S.F."/>
            <person name="Hoernstein S.N.W."/>
            <person name="Larsson A."/>
            <person name="Li F.W."/>
            <person name="Perroud P.F."/>
            <person name="Phillips J."/>
            <person name="Ranjan P."/>
            <person name="Rokshar D.S."/>
            <person name="Rothfels C.J."/>
            <person name="Schneider L."/>
            <person name="Shu S."/>
            <person name="Stevenson D.W."/>
            <person name="Thummler F."/>
            <person name="Tillich M."/>
            <person name="Villarreal Aguilar J.C."/>
            <person name="Widiez T."/>
            <person name="Wong G.K."/>
            <person name="Wymore A."/>
            <person name="Zhang Y."/>
            <person name="Zimmer A.D."/>
            <person name="Quatrano R.S."/>
            <person name="Mayer K.F.X."/>
            <person name="Goodstein D."/>
            <person name="Casacuberta J.M."/>
            <person name="Vandepoele K."/>
            <person name="Reski R."/>
            <person name="Cuming A.C."/>
            <person name="Tuskan G.A."/>
            <person name="Maumus F."/>
            <person name="Salse J."/>
            <person name="Schmutz J."/>
            <person name="Rensing S.A."/>
        </authorList>
    </citation>
    <scope>NUCLEOTIDE SEQUENCE [LARGE SCALE GENOMIC DNA]</scope>
    <source>
        <strain evidence="3 4">cv. Gransden 2004</strain>
    </source>
</reference>
<evidence type="ECO:0000313" key="3">
    <source>
        <dbReference type="EnsemblPlants" id="Pp3c20_396V3.1"/>
    </source>
</evidence>
<feature type="region of interest" description="Disordered" evidence="1">
    <location>
        <begin position="48"/>
        <end position="86"/>
    </location>
</feature>
<sequence length="105" mass="11859">MSGPANSGGRVQWILDRSNKVTSKTNSRIFPKQLFHSFSSPQQRLRFGWAKSRRQPQKNGSPTSHNPTHLSFARLGPSSPSDVPLRYTTTSCHPVWSVADSRWPR</sequence>
<reference evidence="2 4" key="1">
    <citation type="journal article" date="2008" name="Science">
        <title>The Physcomitrella genome reveals evolutionary insights into the conquest of land by plants.</title>
        <authorList>
            <person name="Rensing S."/>
            <person name="Lang D."/>
            <person name="Zimmer A."/>
            <person name="Terry A."/>
            <person name="Salamov A."/>
            <person name="Shapiro H."/>
            <person name="Nishiyama T."/>
            <person name="Perroud P.-F."/>
            <person name="Lindquist E."/>
            <person name="Kamisugi Y."/>
            <person name="Tanahashi T."/>
            <person name="Sakakibara K."/>
            <person name="Fujita T."/>
            <person name="Oishi K."/>
            <person name="Shin-I T."/>
            <person name="Kuroki Y."/>
            <person name="Toyoda A."/>
            <person name="Suzuki Y."/>
            <person name="Hashimoto A."/>
            <person name="Yamaguchi K."/>
            <person name="Sugano A."/>
            <person name="Kohara Y."/>
            <person name="Fujiyama A."/>
            <person name="Anterola A."/>
            <person name="Aoki S."/>
            <person name="Ashton N."/>
            <person name="Barbazuk W.B."/>
            <person name="Barker E."/>
            <person name="Bennetzen J."/>
            <person name="Bezanilla M."/>
            <person name="Blankenship R."/>
            <person name="Cho S.H."/>
            <person name="Dutcher S."/>
            <person name="Estelle M."/>
            <person name="Fawcett J.A."/>
            <person name="Gundlach H."/>
            <person name="Hanada K."/>
            <person name="Heyl A."/>
            <person name="Hicks K.A."/>
            <person name="Hugh J."/>
            <person name="Lohr M."/>
            <person name="Mayer K."/>
            <person name="Melkozernov A."/>
            <person name="Murata T."/>
            <person name="Nelson D."/>
            <person name="Pils B."/>
            <person name="Prigge M."/>
            <person name="Reiss B."/>
            <person name="Renner T."/>
            <person name="Rombauts S."/>
            <person name="Rushton P."/>
            <person name="Sanderfoot A."/>
            <person name="Schween G."/>
            <person name="Shiu S.-H."/>
            <person name="Stueber K."/>
            <person name="Theodoulou F.L."/>
            <person name="Tu H."/>
            <person name="Van de Peer Y."/>
            <person name="Verrier P.J."/>
            <person name="Waters E."/>
            <person name="Wood A."/>
            <person name="Yang L."/>
            <person name="Cove D."/>
            <person name="Cuming A."/>
            <person name="Hasebe M."/>
            <person name="Lucas S."/>
            <person name="Mishler D.B."/>
            <person name="Reski R."/>
            <person name="Grigoriev I."/>
            <person name="Quatrano R.S."/>
            <person name="Boore J.L."/>
        </authorList>
    </citation>
    <scope>NUCLEOTIDE SEQUENCE [LARGE SCALE GENOMIC DNA]</scope>
    <source>
        <strain evidence="3 4">cv. Gransden 2004</strain>
    </source>
</reference>
<dbReference type="Proteomes" id="UP000006727">
    <property type="component" value="Chromosome 20"/>
</dbReference>
<evidence type="ECO:0000313" key="4">
    <source>
        <dbReference type="Proteomes" id="UP000006727"/>
    </source>
</evidence>
<dbReference type="EMBL" id="ABEU02000020">
    <property type="protein sequence ID" value="PNR32547.1"/>
    <property type="molecule type" value="Genomic_DNA"/>
</dbReference>
<proteinExistence type="predicted"/>
<protein>
    <submittedName>
        <fullName evidence="2 3">Uncharacterized protein</fullName>
    </submittedName>
</protein>
<evidence type="ECO:0000313" key="2">
    <source>
        <dbReference type="EMBL" id="PNR32547.1"/>
    </source>
</evidence>
<dbReference type="Gramene" id="Pp3c20_396V3.1">
    <property type="protein sequence ID" value="Pp3c20_396V3.1"/>
    <property type="gene ID" value="Pp3c20_396"/>
</dbReference>